<keyword evidence="10" id="KW-1185">Reference proteome</keyword>
<dbReference type="EMBL" id="WIGM01001029">
    <property type="protein sequence ID" value="KAF6806355.1"/>
    <property type="molecule type" value="Genomic_DNA"/>
</dbReference>
<evidence type="ECO:0000256" key="4">
    <source>
        <dbReference type="ARBA" id="ARBA00023136"/>
    </source>
</evidence>
<dbReference type="Proteomes" id="UP000639643">
    <property type="component" value="Unassembled WGS sequence"/>
</dbReference>
<evidence type="ECO:0000256" key="5">
    <source>
        <dbReference type="ARBA" id="ARBA00038359"/>
    </source>
</evidence>
<evidence type="ECO:0000259" key="8">
    <source>
        <dbReference type="Pfam" id="PF20684"/>
    </source>
</evidence>
<gene>
    <name evidence="9" type="ORF">CMUS01_14391</name>
</gene>
<feature type="transmembrane region" description="Helical" evidence="7">
    <location>
        <begin position="178"/>
        <end position="200"/>
    </location>
</feature>
<evidence type="ECO:0000256" key="2">
    <source>
        <dbReference type="ARBA" id="ARBA00022692"/>
    </source>
</evidence>
<comment type="subcellular location">
    <subcellularLocation>
        <location evidence="1">Membrane</location>
        <topology evidence="1">Multi-pass membrane protein</topology>
    </subcellularLocation>
</comment>
<feature type="transmembrane region" description="Helical" evidence="7">
    <location>
        <begin position="15"/>
        <end position="36"/>
    </location>
</feature>
<evidence type="ECO:0000256" key="3">
    <source>
        <dbReference type="ARBA" id="ARBA00022989"/>
    </source>
</evidence>
<keyword evidence="4 7" id="KW-0472">Membrane</keyword>
<accession>A0A8H6J5F2</accession>
<sequence>MDLVSNPAQNEGPKILAATLTVTAAALIVVLARLYVRIGIIHSFGTDDAVTTFAMATSIAGAAFVVASVRYGAGRHAGDIDPRDFVIGMKLNFVSQELYLAGICLVKLSVGFSLLRVAVKKIHKRVIASIMAFMAAYTIACCIASSPFPVQCDDIRVLWDPSVVSGCWSTQTLQGLSYTNAAITILTDLIFATIPIAILWHLEVHRRERLRISLIVVLVLGLFAVAAACVKTSYLPNYGRHGDFLWDTRDITIWTATEMNVGIVAGSLPTLRPMFKRFLGSNDQREQKPRPGGAGAHKELRSDDWKALASSEEAKRVDRELSRFETMERGADPAALEAGFAGSVPPSSPGSSIMKPGISPVAFPKR</sequence>
<dbReference type="AlphaFoldDB" id="A0A8H6J5F2"/>
<feature type="transmembrane region" description="Helical" evidence="7">
    <location>
        <begin position="48"/>
        <end position="69"/>
    </location>
</feature>
<dbReference type="GO" id="GO:0016020">
    <property type="term" value="C:membrane"/>
    <property type="evidence" value="ECO:0007669"/>
    <property type="project" value="UniProtKB-SubCell"/>
</dbReference>
<keyword evidence="2 7" id="KW-0812">Transmembrane</keyword>
<feature type="transmembrane region" description="Helical" evidence="7">
    <location>
        <begin position="212"/>
        <end position="233"/>
    </location>
</feature>
<feature type="transmembrane region" description="Helical" evidence="7">
    <location>
        <begin position="253"/>
        <end position="271"/>
    </location>
</feature>
<feature type="region of interest" description="Disordered" evidence="6">
    <location>
        <begin position="280"/>
        <end position="303"/>
    </location>
</feature>
<feature type="domain" description="Rhodopsin" evidence="8">
    <location>
        <begin position="32"/>
        <end position="277"/>
    </location>
</feature>
<feature type="compositionally biased region" description="Low complexity" evidence="6">
    <location>
        <begin position="342"/>
        <end position="352"/>
    </location>
</feature>
<dbReference type="Pfam" id="PF20684">
    <property type="entry name" value="Fung_rhodopsin"/>
    <property type="match status" value="1"/>
</dbReference>
<evidence type="ECO:0000256" key="6">
    <source>
        <dbReference type="SAM" id="MobiDB-lite"/>
    </source>
</evidence>
<evidence type="ECO:0000256" key="1">
    <source>
        <dbReference type="ARBA" id="ARBA00004141"/>
    </source>
</evidence>
<name>A0A8H6J5F2_9PEZI</name>
<evidence type="ECO:0000313" key="9">
    <source>
        <dbReference type="EMBL" id="KAF6806355.1"/>
    </source>
</evidence>
<dbReference type="OrthoDB" id="5022096at2759"/>
<protein>
    <submittedName>
        <fullName evidence="9">Integral membrane family protein</fullName>
    </submittedName>
</protein>
<dbReference type="PANTHER" id="PTHR33048">
    <property type="entry name" value="PTH11-LIKE INTEGRAL MEMBRANE PROTEIN (AFU_ORTHOLOGUE AFUA_5G11245)"/>
    <property type="match status" value="1"/>
</dbReference>
<keyword evidence="3 7" id="KW-1133">Transmembrane helix</keyword>
<comment type="similarity">
    <text evidence="5">Belongs to the SAT4 family.</text>
</comment>
<evidence type="ECO:0000256" key="7">
    <source>
        <dbReference type="SAM" id="Phobius"/>
    </source>
</evidence>
<organism evidence="9 10">
    <name type="scientific">Colletotrichum musicola</name>
    <dbReference type="NCBI Taxonomy" id="2175873"/>
    <lineage>
        <taxon>Eukaryota</taxon>
        <taxon>Fungi</taxon>
        <taxon>Dikarya</taxon>
        <taxon>Ascomycota</taxon>
        <taxon>Pezizomycotina</taxon>
        <taxon>Sordariomycetes</taxon>
        <taxon>Hypocreomycetidae</taxon>
        <taxon>Glomerellales</taxon>
        <taxon>Glomerellaceae</taxon>
        <taxon>Colletotrichum</taxon>
        <taxon>Colletotrichum orchidearum species complex</taxon>
    </lineage>
</organism>
<dbReference type="PANTHER" id="PTHR33048:SF167">
    <property type="entry name" value="INTEGRAL MEMBRANE PROTEIN"/>
    <property type="match status" value="1"/>
</dbReference>
<reference evidence="9" key="1">
    <citation type="journal article" date="2020" name="Phytopathology">
        <title>Genome Sequence Resources of Colletotrichum truncatum, C. plurivorum, C. musicola, and C. sojae: Four Species Pathogenic to Soybean (Glycine max).</title>
        <authorList>
            <person name="Rogerio F."/>
            <person name="Boufleur T.R."/>
            <person name="Ciampi-Guillardi M."/>
            <person name="Sukno S.A."/>
            <person name="Thon M.R."/>
            <person name="Massola Junior N.S."/>
            <person name="Baroncelli R."/>
        </authorList>
    </citation>
    <scope>NUCLEOTIDE SEQUENCE</scope>
    <source>
        <strain evidence="9">LFN0074</strain>
    </source>
</reference>
<feature type="region of interest" description="Disordered" evidence="6">
    <location>
        <begin position="335"/>
        <end position="366"/>
    </location>
</feature>
<feature type="transmembrane region" description="Helical" evidence="7">
    <location>
        <begin position="126"/>
        <end position="148"/>
    </location>
</feature>
<dbReference type="InterPro" id="IPR049326">
    <property type="entry name" value="Rhodopsin_dom_fungi"/>
</dbReference>
<dbReference type="InterPro" id="IPR052337">
    <property type="entry name" value="SAT4-like"/>
</dbReference>
<proteinExistence type="inferred from homology"/>
<comment type="caution">
    <text evidence="9">The sequence shown here is derived from an EMBL/GenBank/DDBJ whole genome shotgun (WGS) entry which is preliminary data.</text>
</comment>
<evidence type="ECO:0000313" key="10">
    <source>
        <dbReference type="Proteomes" id="UP000639643"/>
    </source>
</evidence>
<feature type="transmembrane region" description="Helical" evidence="7">
    <location>
        <begin position="98"/>
        <end position="119"/>
    </location>
</feature>